<evidence type="ECO:0000256" key="3">
    <source>
        <dbReference type="ARBA" id="ARBA00022452"/>
    </source>
</evidence>
<dbReference type="InterPro" id="IPR039426">
    <property type="entry name" value="TonB-dep_rcpt-like"/>
</dbReference>
<evidence type="ECO:0000313" key="13">
    <source>
        <dbReference type="Proteomes" id="UP000563094"/>
    </source>
</evidence>
<dbReference type="SUPFAM" id="SSF49464">
    <property type="entry name" value="Carboxypeptidase regulatory domain-like"/>
    <property type="match status" value="1"/>
</dbReference>
<protein>
    <submittedName>
        <fullName evidence="12">TonB-linked SusC/RagA family outer membrane protein</fullName>
    </submittedName>
</protein>
<keyword evidence="6 8" id="KW-0472">Membrane</keyword>
<evidence type="ECO:0000256" key="7">
    <source>
        <dbReference type="ARBA" id="ARBA00023237"/>
    </source>
</evidence>
<dbReference type="InterPro" id="IPR023996">
    <property type="entry name" value="TonB-dep_OMP_SusC/RagA"/>
</dbReference>
<dbReference type="InterPro" id="IPR023997">
    <property type="entry name" value="TonB-dep_OMP_SusC/RagA_CS"/>
</dbReference>
<evidence type="ECO:0000256" key="5">
    <source>
        <dbReference type="ARBA" id="ARBA00023077"/>
    </source>
</evidence>
<dbReference type="InterPro" id="IPR037066">
    <property type="entry name" value="Plug_dom_sf"/>
</dbReference>
<reference evidence="12 13" key="1">
    <citation type="submission" date="2020-08" db="EMBL/GenBank/DDBJ databases">
        <title>Genomic Encyclopedia of Type Strains, Phase IV (KMG-IV): sequencing the most valuable type-strain genomes for metagenomic binning, comparative biology and taxonomic classification.</title>
        <authorList>
            <person name="Goeker M."/>
        </authorList>
    </citation>
    <scope>NUCLEOTIDE SEQUENCE [LARGE SCALE GENOMIC DNA]</scope>
    <source>
        <strain evidence="12 13">DSM 29854</strain>
    </source>
</reference>
<keyword evidence="13" id="KW-1185">Reference proteome</keyword>
<dbReference type="Gene3D" id="2.40.170.20">
    <property type="entry name" value="TonB-dependent receptor, beta-barrel domain"/>
    <property type="match status" value="1"/>
</dbReference>
<dbReference type="EMBL" id="JACJIQ010000001">
    <property type="protein sequence ID" value="MBA9075824.1"/>
    <property type="molecule type" value="Genomic_DNA"/>
</dbReference>
<dbReference type="InterPro" id="IPR008969">
    <property type="entry name" value="CarboxyPept-like_regulatory"/>
</dbReference>
<sequence>MTDIEGRFTMVVPDNAVLEISYVGFVKQDVPVNGRTQLEVKLQDEAVAVDEVVVVGYGTVAKSDFTGSSSTVKLENANDNRYLSMPEAIQGRVAGVQIMNNTGQPGSGMTFNIRGMTSITGSSQPLIVIDGQPIDSDQGSTMAGSGMDGGNDIPPADPLAAINPDDIESIEILKDASSVAIYGSRGANGVVLITTKTGKEGRDKISYSSRFDLNMVPKKLKVLNTRDYLNYRNEAAINDGNDSLYKHMAMDSIIRNSPNINWQDQVYTSPISQTHQLSFSGKDEKSTYLITANYTNQNSILKNADFTRYGLRLNYSRNITKKISVGIRTYFSYADRNYGQESNWTGILGSSAVLGALAFNPLRGAYVINDEGDEEFDENFTNNPTLVTTIVKDRTQIRTLISNLDFSYKFNNNLKYTLKGGVNDLYSLRQVYNPTGTFIGDTAPGGSATRADNANSNYLIENLLSYNKTFSRLHRVSAVGGYSYQYWTNRSSSNTSMTFPSNALIYYNMQSAANPGRMITSTGMRALQSVLGRVNYSFDRRYLVTFTGRYDGATRLSGANKWAFFPSVGLGWNVSNEDFFKNKVVNFLKLKASYGVAGNENIAIGATRKKYVVNYVVIGGNILPAYVVEDFENPYLKWETTTQFNVGAEVGVFNDRLTLDIDVYRKNTKDLLINLELPGSATFSNYFTNLGEVLNQGIDVEGNFKVFQSGGMRLDLGGNISVFENKVLSLGSTDILYGRGYFAGGAVLLSQPVHIARPGDPISSFWGYKTNGIYQNQGEIESDPALANDNTRSNYKPGDVKWVDTNGDGQINDADKTIIGNPSPDFTYGINASFTYKRFSLSVNVFGSQGNELINLTRWVVGINNTTGNYNLLQSAYDGRWRGEGTSNLLPRVTTNGVRLYQRMPDWLVEDASFVRLQSINLGYTFNLPKGLVMRSVRAFISGTNLYTWTKYSGYDPNINAFGHLALNRGVDLGTMGQPRTFSTGFEVNF</sequence>
<dbReference type="SUPFAM" id="SSF56935">
    <property type="entry name" value="Porins"/>
    <property type="match status" value="1"/>
</dbReference>
<dbReference type="NCBIfam" id="TIGR04056">
    <property type="entry name" value="OMP_RagA_SusC"/>
    <property type="match status" value="1"/>
</dbReference>
<comment type="subcellular location">
    <subcellularLocation>
        <location evidence="1 8">Cell outer membrane</location>
        <topology evidence="1 8">Multi-pass membrane protein</topology>
    </subcellularLocation>
</comment>
<dbReference type="Gene3D" id="2.170.130.10">
    <property type="entry name" value="TonB-dependent receptor, plug domain"/>
    <property type="match status" value="1"/>
</dbReference>
<comment type="caution">
    <text evidence="12">The sequence shown here is derived from an EMBL/GenBank/DDBJ whole genome shotgun (WGS) entry which is preliminary data.</text>
</comment>
<comment type="similarity">
    <text evidence="8 9">Belongs to the TonB-dependent receptor family.</text>
</comment>
<dbReference type="Proteomes" id="UP000563094">
    <property type="component" value="Unassembled WGS sequence"/>
</dbReference>
<keyword evidence="3 8" id="KW-1134">Transmembrane beta strand</keyword>
<keyword evidence="2 8" id="KW-0813">Transport</keyword>
<proteinExistence type="inferred from homology"/>
<gene>
    <name evidence="12" type="ORF">FHS90_000521</name>
</gene>
<evidence type="ECO:0000256" key="6">
    <source>
        <dbReference type="ARBA" id="ARBA00023136"/>
    </source>
</evidence>
<keyword evidence="4 8" id="KW-0812">Transmembrane</keyword>
<dbReference type="GO" id="GO:0009279">
    <property type="term" value="C:cell outer membrane"/>
    <property type="evidence" value="ECO:0007669"/>
    <property type="project" value="UniProtKB-SubCell"/>
</dbReference>
<evidence type="ECO:0000259" key="10">
    <source>
        <dbReference type="Pfam" id="PF00593"/>
    </source>
</evidence>
<dbReference type="PROSITE" id="PS52016">
    <property type="entry name" value="TONB_DEPENDENT_REC_3"/>
    <property type="match status" value="1"/>
</dbReference>
<keyword evidence="7 8" id="KW-0998">Cell outer membrane</keyword>
<dbReference type="InterPro" id="IPR012910">
    <property type="entry name" value="Plug_dom"/>
</dbReference>
<evidence type="ECO:0000256" key="9">
    <source>
        <dbReference type="RuleBase" id="RU003357"/>
    </source>
</evidence>
<evidence type="ECO:0000256" key="2">
    <source>
        <dbReference type="ARBA" id="ARBA00022448"/>
    </source>
</evidence>
<evidence type="ECO:0000256" key="1">
    <source>
        <dbReference type="ARBA" id="ARBA00004571"/>
    </source>
</evidence>
<evidence type="ECO:0000256" key="4">
    <source>
        <dbReference type="ARBA" id="ARBA00022692"/>
    </source>
</evidence>
<dbReference type="InterPro" id="IPR036942">
    <property type="entry name" value="Beta-barrel_TonB_sf"/>
</dbReference>
<keyword evidence="5 9" id="KW-0798">TonB box</keyword>
<evidence type="ECO:0000313" key="12">
    <source>
        <dbReference type="EMBL" id="MBA9075824.1"/>
    </source>
</evidence>
<evidence type="ECO:0000259" key="11">
    <source>
        <dbReference type="Pfam" id="PF07715"/>
    </source>
</evidence>
<dbReference type="AlphaFoldDB" id="A0A839G8Q4"/>
<feature type="domain" description="TonB-dependent receptor-like beta-barrel" evidence="10">
    <location>
        <begin position="389"/>
        <end position="845"/>
    </location>
</feature>
<dbReference type="Pfam" id="PF00593">
    <property type="entry name" value="TonB_dep_Rec_b-barrel"/>
    <property type="match status" value="1"/>
</dbReference>
<organism evidence="12 13">
    <name type="scientific">Rufibacter quisquiliarum</name>
    <dbReference type="NCBI Taxonomy" id="1549639"/>
    <lineage>
        <taxon>Bacteria</taxon>
        <taxon>Pseudomonadati</taxon>
        <taxon>Bacteroidota</taxon>
        <taxon>Cytophagia</taxon>
        <taxon>Cytophagales</taxon>
        <taxon>Hymenobacteraceae</taxon>
        <taxon>Rufibacter</taxon>
    </lineage>
</organism>
<accession>A0A839G8Q4</accession>
<dbReference type="Pfam" id="PF07715">
    <property type="entry name" value="Plug"/>
    <property type="match status" value="1"/>
</dbReference>
<dbReference type="NCBIfam" id="TIGR04057">
    <property type="entry name" value="SusC_RagA_signa"/>
    <property type="match status" value="1"/>
</dbReference>
<dbReference type="InterPro" id="IPR000531">
    <property type="entry name" value="Beta-barrel_TonB"/>
</dbReference>
<feature type="domain" description="TonB-dependent receptor plug" evidence="11">
    <location>
        <begin position="62"/>
        <end position="190"/>
    </location>
</feature>
<name>A0A839G8Q4_9BACT</name>
<evidence type="ECO:0000256" key="8">
    <source>
        <dbReference type="PROSITE-ProRule" id="PRU01360"/>
    </source>
</evidence>